<organism evidence="2 3">
    <name type="scientific">Streptomyces chiangmaiensis</name>
    <dbReference type="NCBI Taxonomy" id="766497"/>
    <lineage>
        <taxon>Bacteria</taxon>
        <taxon>Bacillati</taxon>
        <taxon>Actinomycetota</taxon>
        <taxon>Actinomycetes</taxon>
        <taxon>Kitasatosporales</taxon>
        <taxon>Streptomycetaceae</taxon>
        <taxon>Streptomyces</taxon>
    </lineage>
</organism>
<name>A0ABU7FDN9_9ACTN</name>
<accession>A0ABU7FDN9</accession>
<reference evidence="2" key="1">
    <citation type="submission" date="2024-01" db="EMBL/GenBank/DDBJ databases">
        <title>First draft genome sequence data of TA4-1, the type strain of Gram-positive actinobacterium Streptomyces chiangmaiensis.</title>
        <authorList>
            <person name="Yasawong M."/>
            <person name="Nantapong N."/>
        </authorList>
    </citation>
    <scope>NUCLEOTIDE SEQUENCE</scope>
    <source>
        <strain evidence="2">TA4-1</strain>
    </source>
</reference>
<dbReference type="RefSeq" id="WP_329505545.1">
    <property type="nucleotide sequence ID" value="NZ_BAAAYZ010000072.1"/>
</dbReference>
<comment type="caution">
    <text evidence="2">The sequence shown here is derived from an EMBL/GenBank/DDBJ whole genome shotgun (WGS) entry which is preliminary data.</text>
</comment>
<keyword evidence="1" id="KW-0812">Transmembrane</keyword>
<feature type="transmembrane region" description="Helical" evidence="1">
    <location>
        <begin position="20"/>
        <end position="38"/>
    </location>
</feature>
<dbReference type="EMBL" id="JAYWVC010000010">
    <property type="protein sequence ID" value="MED7821478.1"/>
    <property type="molecule type" value="Genomic_DNA"/>
</dbReference>
<proteinExistence type="predicted"/>
<protein>
    <submittedName>
        <fullName evidence="2">Uncharacterized protein</fullName>
    </submittedName>
</protein>
<sequence>MGLRSRLACLRQPWQSSHALMLLPIALIVVITVVDIHSPEDVHLGPALVIQRRA</sequence>
<evidence type="ECO:0000313" key="3">
    <source>
        <dbReference type="Proteomes" id="UP001333996"/>
    </source>
</evidence>
<gene>
    <name evidence="2" type="ORF">VXC91_05640</name>
</gene>
<keyword evidence="3" id="KW-1185">Reference proteome</keyword>
<keyword evidence="1" id="KW-0472">Membrane</keyword>
<evidence type="ECO:0000313" key="2">
    <source>
        <dbReference type="EMBL" id="MED7821478.1"/>
    </source>
</evidence>
<dbReference type="Proteomes" id="UP001333996">
    <property type="component" value="Unassembled WGS sequence"/>
</dbReference>
<keyword evidence="1" id="KW-1133">Transmembrane helix</keyword>
<evidence type="ECO:0000256" key="1">
    <source>
        <dbReference type="SAM" id="Phobius"/>
    </source>
</evidence>